<name>A0A0D2L5Y5_9CHLO</name>
<feature type="compositionally biased region" description="Basic and acidic residues" evidence="1">
    <location>
        <begin position="50"/>
        <end position="60"/>
    </location>
</feature>
<protein>
    <submittedName>
        <fullName evidence="2">Uncharacterized protein</fullName>
    </submittedName>
</protein>
<proteinExistence type="predicted"/>
<dbReference type="OrthoDB" id="529642at2759"/>
<evidence type="ECO:0000256" key="1">
    <source>
        <dbReference type="SAM" id="MobiDB-lite"/>
    </source>
</evidence>
<dbReference type="AlphaFoldDB" id="A0A0D2L5Y5"/>
<dbReference type="KEGG" id="mng:MNEG_5546"/>
<dbReference type="Proteomes" id="UP000054498">
    <property type="component" value="Unassembled WGS sequence"/>
</dbReference>
<gene>
    <name evidence="2" type="ORF">MNEG_5546</name>
</gene>
<keyword evidence="3" id="KW-1185">Reference proteome</keyword>
<dbReference type="RefSeq" id="XP_013901433.1">
    <property type="nucleotide sequence ID" value="XM_014045979.1"/>
</dbReference>
<feature type="region of interest" description="Disordered" evidence="1">
    <location>
        <begin position="36"/>
        <end position="64"/>
    </location>
</feature>
<dbReference type="GeneID" id="25738423"/>
<accession>A0A0D2L5Y5</accession>
<reference evidence="2 3" key="1">
    <citation type="journal article" date="2013" name="BMC Genomics">
        <title>Reconstruction of the lipid metabolism for the microalga Monoraphidium neglectum from its genome sequence reveals characteristics suitable for biofuel production.</title>
        <authorList>
            <person name="Bogen C."/>
            <person name="Al-Dilaimi A."/>
            <person name="Albersmeier A."/>
            <person name="Wichmann J."/>
            <person name="Grundmann M."/>
            <person name="Rupp O."/>
            <person name="Lauersen K.J."/>
            <person name="Blifernez-Klassen O."/>
            <person name="Kalinowski J."/>
            <person name="Goesmann A."/>
            <person name="Mussgnug J.H."/>
            <person name="Kruse O."/>
        </authorList>
    </citation>
    <scope>NUCLEOTIDE SEQUENCE [LARGE SCALE GENOMIC DNA]</scope>
    <source>
        <strain evidence="2 3">SAG 48.87</strain>
    </source>
</reference>
<evidence type="ECO:0000313" key="2">
    <source>
        <dbReference type="EMBL" id="KIZ02414.1"/>
    </source>
</evidence>
<dbReference type="STRING" id="145388.A0A0D2L5Y5"/>
<organism evidence="2 3">
    <name type="scientific">Monoraphidium neglectum</name>
    <dbReference type="NCBI Taxonomy" id="145388"/>
    <lineage>
        <taxon>Eukaryota</taxon>
        <taxon>Viridiplantae</taxon>
        <taxon>Chlorophyta</taxon>
        <taxon>core chlorophytes</taxon>
        <taxon>Chlorophyceae</taxon>
        <taxon>CS clade</taxon>
        <taxon>Sphaeropleales</taxon>
        <taxon>Selenastraceae</taxon>
        <taxon>Monoraphidium</taxon>
    </lineage>
</organism>
<evidence type="ECO:0000313" key="3">
    <source>
        <dbReference type="Proteomes" id="UP000054498"/>
    </source>
</evidence>
<dbReference type="EMBL" id="KK101055">
    <property type="protein sequence ID" value="KIZ02414.1"/>
    <property type="molecule type" value="Genomic_DNA"/>
</dbReference>
<sequence>MITAVNRPAVRTVRAAAPGAGTAAVRFGARRVVRVQASPDPPKSAASENAGERVVKDISDSRVPTSAQDVGPALFEAQPHMASHYKAPNWLPAFTRRREIFAGRLAILGFAAACAFEVLTPDHLGPMGLTSALTGWSIPTVQLLYTAFVGHGLLALTWPGSPTFADANIQDYMKCVG</sequence>